<dbReference type="PROSITE" id="PS51257">
    <property type="entry name" value="PROKAR_LIPOPROTEIN"/>
    <property type="match status" value="1"/>
</dbReference>
<dbReference type="InterPro" id="IPR000421">
    <property type="entry name" value="FA58C"/>
</dbReference>
<evidence type="ECO:0000313" key="5">
    <source>
        <dbReference type="EMBL" id="UVQ72520.1"/>
    </source>
</evidence>
<evidence type="ECO:0000313" key="6">
    <source>
        <dbReference type="Proteomes" id="UP000095606"/>
    </source>
</evidence>
<evidence type="ECO:0000313" key="4">
    <source>
        <dbReference type="EMBL" id="CUO93889.1"/>
    </source>
</evidence>
<protein>
    <submittedName>
        <fullName evidence="5">Carbohydrate-binding protein</fullName>
    </submittedName>
    <submittedName>
        <fullName evidence="4">F5/8 type C domain</fullName>
    </submittedName>
</protein>
<name>A0A174J9U7_9BACE</name>
<sequence length="706" mass="80541">MKCFNKLKADYAVLLSFISCMFFMGSCNIAYQYDIESGTEDDTADSTNVTIVTGEGIDVSMYESARVFPGLVDTLVDNTVNTLLALDLSKRYIPAYDLDVQQVPRPIYSTGLYAGAGELITITINDNTMGLTVIIGSHLDDLTDISPYLRLPVVTTSKQLFPGKNTIRNPLGGMIWIEKSKDVNGSADFVMEINGAYRSPDFIVGSTDVTAWVEQLRTTTVPWLELRGRHVAFSVQRERLLDMINDDPSIAEKMPNTLEAWDNAVETYYYNYYSLQVGAQDFSMRAPDFPERVVLDVELLDNLYIRNADYGVVALNTNYLLNELASYQTLKSGNSIAIFNALYRNYSFRDIKSPWWSEVSDAVKAIPLYRMAEKGLREDGYPMGPIFPEEGSSIAEQFPKALAYADTDSSRWFVSDIKSEVRPTYALASLVQLANYKNDDWAFYIELNRMIKDKISVDHSTSTYFFKALCDYFKEDFSPFFEHWGYSLTDEARGYASKYPLMDKAIWKYSPLAENPSSGVVDFPSNGYHYRHNRTDWEIYALDANGSDNFNSGQSPDRLLDSDKSTGWTSYYNNDTSTPPLPYYLFIDMKETTDVNGVFLTGNNSDLAATKLIIETPVNQGEIIENPLDDNIAWREIMQVDSIAYPELPYTKNEGFYDFPSKEQVRYLRIKLPDPNRNDNWNETDMSRFKFRQHSFTEFGTFYYKP</sequence>
<dbReference type="Proteomes" id="UP000095606">
    <property type="component" value="Unassembled WGS sequence"/>
</dbReference>
<keyword evidence="1" id="KW-1133">Transmembrane helix</keyword>
<accession>A0A174J9U7</accession>
<dbReference type="InterPro" id="IPR031161">
    <property type="entry name" value="Peptidase_M60_dom"/>
</dbReference>
<reference evidence="4 6" key="1">
    <citation type="submission" date="2015-09" db="EMBL/GenBank/DDBJ databases">
        <authorList>
            <consortium name="Pathogen Informatics"/>
        </authorList>
    </citation>
    <scope>NUCLEOTIDE SEQUENCE [LARGE SCALE GENOMIC DNA]</scope>
    <source>
        <strain evidence="4 6">2789STDY5834846</strain>
    </source>
</reference>
<dbReference type="InterPro" id="IPR051244">
    <property type="entry name" value="TCAF"/>
</dbReference>
<keyword evidence="1" id="KW-0812">Transmembrane</keyword>
<dbReference type="Proteomes" id="UP001060104">
    <property type="component" value="Chromosome"/>
</dbReference>
<keyword evidence="1" id="KW-0472">Membrane</keyword>
<organism evidence="4 6">
    <name type="scientific">Bacteroides faecis</name>
    <dbReference type="NCBI Taxonomy" id="674529"/>
    <lineage>
        <taxon>Bacteria</taxon>
        <taxon>Pseudomonadati</taxon>
        <taxon>Bacteroidota</taxon>
        <taxon>Bacteroidia</taxon>
        <taxon>Bacteroidales</taxon>
        <taxon>Bacteroidaceae</taxon>
        <taxon>Bacteroides</taxon>
    </lineage>
</organism>
<gene>
    <name evidence="4" type="ORF">ERS852461_01487</name>
    <name evidence="5" type="ORF">NXY30_15720</name>
</gene>
<proteinExistence type="predicted"/>
<evidence type="ECO:0000259" key="3">
    <source>
        <dbReference type="PROSITE" id="PS51723"/>
    </source>
</evidence>
<evidence type="ECO:0000259" key="2">
    <source>
        <dbReference type="PROSITE" id="PS50022"/>
    </source>
</evidence>
<feature type="domain" description="F5/8 type C" evidence="2">
    <location>
        <begin position="521"/>
        <end position="694"/>
    </location>
</feature>
<dbReference type="SMART" id="SM01276">
    <property type="entry name" value="M60-like"/>
    <property type="match status" value="1"/>
</dbReference>
<dbReference type="PROSITE" id="PS50022">
    <property type="entry name" value="FA58C_3"/>
    <property type="match status" value="1"/>
</dbReference>
<keyword evidence="7" id="KW-1185">Reference proteome</keyword>
<dbReference type="Gene3D" id="3.40.390.80">
    <property type="entry name" value="Peptidase M60, enhancin-like domain 2"/>
    <property type="match status" value="1"/>
</dbReference>
<evidence type="ECO:0000313" key="7">
    <source>
        <dbReference type="Proteomes" id="UP001060104"/>
    </source>
</evidence>
<dbReference type="SUPFAM" id="SSF49785">
    <property type="entry name" value="Galactose-binding domain-like"/>
    <property type="match status" value="1"/>
</dbReference>
<dbReference type="PANTHER" id="PTHR15730">
    <property type="entry name" value="EXPERIMENTAL AUTOIMMUNE PROSTATITIS ANTIGEN 2-RELATED"/>
    <property type="match status" value="1"/>
</dbReference>
<dbReference type="Pfam" id="PF17291">
    <property type="entry name" value="M60-like_N"/>
    <property type="match status" value="1"/>
</dbReference>
<dbReference type="EMBL" id="CZAE01000005">
    <property type="protein sequence ID" value="CUO93889.1"/>
    <property type="molecule type" value="Genomic_DNA"/>
</dbReference>
<accession>A0A3E5GGA9</accession>
<dbReference type="InterPro" id="IPR042279">
    <property type="entry name" value="Pep_M60_3"/>
</dbReference>
<evidence type="ECO:0000256" key="1">
    <source>
        <dbReference type="SAM" id="Phobius"/>
    </source>
</evidence>
<dbReference type="AlphaFoldDB" id="A0A174J9U7"/>
<dbReference type="EMBL" id="CP103141">
    <property type="protein sequence ID" value="UVQ72520.1"/>
    <property type="molecule type" value="Genomic_DNA"/>
</dbReference>
<dbReference type="InterPro" id="IPR008979">
    <property type="entry name" value="Galactose-bd-like_sf"/>
</dbReference>
<dbReference type="Gene3D" id="2.60.120.1250">
    <property type="entry name" value="Peptidase M60, enhancin-like domain 1"/>
    <property type="match status" value="1"/>
</dbReference>
<dbReference type="Gene3D" id="2.60.120.260">
    <property type="entry name" value="Galactose-binding domain-like"/>
    <property type="match status" value="1"/>
</dbReference>
<dbReference type="PANTHER" id="PTHR15730:SF5">
    <property type="entry name" value="SI:CH211-210B2.2-RELATED"/>
    <property type="match status" value="1"/>
</dbReference>
<feature type="domain" description="Peptidase M60" evidence="3">
    <location>
        <begin position="105"/>
        <end position="438"/>
    </location>
</feature>
<reference evidence="5" key="2">
    <citation type="submission" date="2022-08" db="EMBL/GenBank/DDBJ databases">
        <title>Genome Sequencing of Bacteroides fragilis Group Isolates with Nanopore Technology.</title>
        <authorList>
            <person name="Tisza M.J."/>
            <person name="Smith D."/>
            <person name="Dekker J.P."/>
        </authorList>
    </citation>
    <scope>NUCLEOTIDE SEQUENCE</scope>
    <source>
        <strain evidence="5">BFG-527</strain>
    </source>
</reference>
<feature type="transmembrane region" description="Helical" evidence="1">
    <location>
        <begin position="12"/>
        <end position="31"/>
    </location>
</feature>
<dbReference type="RefSeq" id="WP_055269201.1">
    <property type="nucleotide sequence ID" value="NZ_CABMFH010000006.1"/>
</dbReference>
<dbReference type="Gene3D" id="1.10.390.30">
    <property type="entry name" value="Peptidase M60, enhancin-like domain 3"/>
    <property type="match status" value="1"/>
</dbReference>
<dbReference type="PROSITE" id="PS51723">
    <property type="entry name" value="PEPTIDASE_M60"/>
    <property type="match status" value="1"/>
</dbReference>
<dbReference type="InterPro" id="IPR035423">
    <property type="entry name" value="M60-like_N"/>
</dbReference>
<dbReference type="GeneID" id="69589947"/>